<reference evidence="7" key="1">
    <citation type="journal article" date="2019" name="Int. J. Syst. Evol. Microbiol.">
        <title>The Global Catalogue of Microorganisms (GCM) 10K type strain sequencing project: providing services to taxonomists for standard genome sequencing and annotation.</title>
        <authorList>
            <consortium name="The Broad Institute Genomics Platform"/>
            <consortium name="The Broad Institute Genome Sequencing Center for Infectious Disease"/>
            <person name="Wu L."/>
            <person name="Ma J."/>
        </authorList>
    </citation>
    <scope>NUCLEOTIDE SEQUENCE [LARGE SCALE GENOMIC DNA]</scope>
    <source>
        <strain evidence="7">JCM 17498</strain>
    </source>
</reference>
<keyword evidence="2" id="KW-0482">Metalloprotease</keyword>
<dbReference type="PANTHER" id="PTHR11851:SF49">
    <property type="entry name" value="MITOCHONDRIAL-PROCESSING PEPTIDASE SUBUNIT ALPHA"/>
    <property type="match status" value="1"/>
</dbReference>
<keyword evidence="3" id="KW-0732">Signal</keyword>
<dbReference type="Pfam" id="PF05193">
    <property type="entry name" value="Peptidase_M16_C"/>
    <property type="match status" value="2"/>
</dbReference>
<proteinExistence type="inferred from homology"/>
<comment type="caution">
    <text evidence="6">The sequence shown here is derived from an EMBL/GenBank/DDBJ whole genome shotgun (WGS) entry which is preliminary data.</text>
</comment>
<dbReference type="Pfam" id="PF00675">
    <property type="entry name" value="Peptidase_M16"/>
    <property type="match status" value="2"/>
</dbReference>
<dbReference type="InterPro" id="IPR011765">
    <property type="entry name" value="Pept_M16_N"/>
</dbReference>
<comment type="similarity">
    <text evidence="1">Belongs to the peptidase M16 family.</text>
</comment>
<evidence type="ECO:0000313" key="7">
    <source>
        <dbReference type="Proteomes" id="UP001500523"/>
    </source>
</evidence>
<feature type="domain" description="Peptidase M16 N-terminal" evidence="4">
    <location>
        <begin position="520"/>
        <end position="651"/>
    </location>
</feature>
<evidence type="ECO:0000256" key="1">
    <source>
        <dbReference type="ARBA" id="ARBA00007261"/>
    </source>
</evidence>
<dbReference type="EMBL" id="BAABBF010000007">
    <property type="protein sequence ID" value="GAA3718187.1"/>
    <property type="molecule type" value="Genomic_DNA"/>
</dbReference>
<evidence type="ECO:0000259" key="5">
    <source>
        <dbReference type="Pfam" id="PF05193"/>
    </source>
</evidence>
<feature type="signal peptide" evidence="3">
    <location>
        <begin position="1"/>
        <end position="22"/>
    </location>
</feature>
<keyword evidence="2" id="KW-0645">Protease</keyword>
<feature type="domain" description="Peptidase M16 C-terminal" evidence="5">
    <location>
        <begin position="205"/>
        <end position="378"/>
    </location>
</feature>
<organism evidence="6 7">
    <name type="scientific">Sphingomonas cynarae</name>
    <dbReference type="NCBI Taxonomy" id="930197"/>
    <lineage>
        <taxon>Bacteria</taxon>
        <taxon>Pseudomonadati</taxon>
        <taxon>Pseudomonadota</taxon>
        <taxon>Alphaproteobacteria</taxon>
        <taxon>Sphingomonadales</taxon>
        <taxon>Sphingomonadaceae</taxon>
        <taxon>Sphingomonas</taxon>
    </lineage>
</organism>
<protein>
    <submittedName>
        <fullName evidence="6">Pitrilysin family protein</fullName>
    </submittedName>
</protein>
<dbReference type="InterPro" id="IPR011249">
    <property type="entry name" value="Metalloenz_LuxS/M16"/>
</dbReference>
<name>A0ABP7EFP3_9SPHN</name>
<dbReference type="InterPro" id="IPR007863">
    <property type="entry name" value="Peptidase_M16_C"/>
</dbReference>
<feature type="domain" description="Peptidase M16 N-terminal" evidence="4">
    <location>
        <begin position="52"/>
        <end position="174"/>
    </location>
</feature>
<evidence type="ECO:0000259" key="4">
    <source>
        <dbReference type="Pfam" id="PF00675"/>
    </source>
</evidence>
<feature type="domain" description="Peptidase M16 C-terminal" evidence="5">
    <location>
        <begin position="663"/>
        <end position="840"/>
    </location>
</feature>
<evidence type="ECO:0000256" key="3">
    <source>
        <dbReference type="SAM" id="SignalP"/>
    </source>
</evidence>
<evidence type="ECO:0000256" key="2">
    <source>
        <dbReference type="ARBA" id="ARBA00023049"/>
    </source>
</evidence>
<dbReference type="InterPro" id="IPR050361">
    <property type="entry name" value="MPP/UQCRC_Complex"/>
</dbReference>
<dbReference type="Proteomes" id="UP001500523">
    <property type="component" value="Unassembled WGS sequence"/>
</dbReference>
<dbReference type="PANTHER" id="PTHR11851">
    <property type="entry name" value="METALLOPROTEASE"/>
    <property type="match status" value="1"/>
</dbReference>
<accession>A0ABP7EFP3</accession>
<keyword evidence="7" id="KW-1185">Reference proteome</keyword>
<gene>
    <name evidence="6" type="ORF">GCM10022268_28170</name>
</gene>
<dbReference type="Gene3D" id="3.30.830.10">
    <property type="entry name" value="Metalloenzyme, LuxS/M16 peptidase-like"/>
    <property type="match status" value="4"/>
</dbReference>
<dbReference type="SUPFAM" id="SSF63411">
    <property type="entry name" value="LuxS/MPP-like metallohydrolase"/>
    <property type="match status" value="4"/>
</dbReference>
<feature type="chain" id="PRO_5045199519" evidence="3">
    <location>
        <begin position="23"/>
        <end position="935"/>
    </location>
</feature>
<evidence type="ECO:0000313" key="6">
    <source>
        <dbReference type="EMBL" id="GAA3718187.1"/>
    </source>
</evidence>
<keyword evidence="2" id="KW-0378">Hydrolase</keyword>
<dbReference type="RefSeq" id="WP_344694051.1">
    <property type="nucleotide sequence ID" value="NZ_BAABBF010000007.1"/>
</dbReference>
<sequence length="935" mass="100610">MPLHRIRIAALLATALPGVAVAQPSPPSSRPAVKPIRFAVDRFTLANGLTVIVHSNWRNPNIFVGVYYRVGSKDEPAGRTGFAHLFEHLMFQPTAHRAGDYTAPLAAAGVDDANASTHADYTEYHQSVPTNALDLALWLESDRMAHLAGGLTQAVLDEQRAVVKNEARGIAERPLADRRFETDFYPAGHPYTHPTIGSMDDLDAATLAEVKDWYGTYYGAGNAILVLSGDIDVATARQKVAQYFADVPHGPALARPRPPVLQLSADRRKVYHDHVPTPVITRVWSIDPAAARDMTLLQLAQQTMRLPGTASLYETLVTKGGIATSVDTDLDEGQLATNFSLSIALRPGVTVAAGEAALDTALARYLAQGPEQSRLAAIAALTDQSLLRSLQDNATVGTSMALGELYLGDPANLLRHRDWTAGATRAQVRTVVGRWLSRPFYQQTILPGDPEPLPPVAPPALATTGTTVGTATASAPAGKVDRSRMPALGPFKDEVAFPPITRMKLANGMTLIVAERHDLPIVDAYMQFATGTLADLRYTPGTAEQAFRLMTAGTTTRDEPALIAERERLAIAIGGTRAARRSSFSWSMASDKAEAGFALAADMLRHPAYPQARIDAYNAAASARRDAYRQQPQNAAPMLLANALWGQDDPRGHIIGAEEVRPLSRNALLAFHDRELAPDTATLVMMGDVTPEQARRLAERHFGGWRRTGEPLADTTRAVAPAKGRVILVDAPGATQSMVLVGQLVGAFDVRRRGAEIVADAALAGGFDSRINMNLRGDRAWTYNFVGSIADAPTGPRVYSAGGAIETAHTAAAMAEIRREVTALVTTRPITAAELAERRAAAIHAVPPALDSDGELIEAMVRANDHDRPLDDARHAGARLAAVTLDEVNRVARETYRPDDLTWVVVGDLSKIERDVRALGLAPVEVRDVYGKLVR</sequence>